<comment type="caution">
    <text evidence="1">The sequence shown here is derived from an EMBL/GenBank/DDBJ whole genome shotgun (WGS) entry which is preliminary data.</text>
</comment>
<sequence>MSDEEREAFIVYIACNPEAGEIMPELPLFLLTVFAKSEQANLSQQERNDLKRLTAILVKEYQTRKRE</sequence>
<evidence type="ECO:0000313" key="1">
    <source>
        <dbReference type="EMBL" id="MBI2877022.1"/>
    </source>
</evidence>
<evidence type="ECO:0000313" key="2">
    <source>
        <dbReference type="Proteomes" id="UP000769766"/>
    </source>
</evidence>
<evidence type="ECO:0008006" key="3">
    <source>
        <dbReference type="Google" id="ProtNLM"/>
    </source>
</evidence>
<name>A0A932CPP3_UNCTE</name>
<dbReference type="AlphaFoldDB" id="A0A932CPP3"/>
<proteinExistence type="predicted"/>
<organism evidence="1 2">
    <name type="scientific">Tectimicrobiota bacterium</name>
    <dbReference type="NCBI Taxonomy" id="2528274"/>
    <lineage>
        <taxon>Bacteria</taxon>
        <taxon>Pseudomonadati</taxon>
        <taxon>Nitrospinota/Tectimicrobiota group</taxon>
        <taxon>Candidatus Tectimicrobiota</taxon>
    </lineage>
</organism>
<protein>
    <recommendedName>
        <fullName evidence="3">Addiction module toxin RelE</fullName>
    </recommendedName>
</protein>
<accession>A0A932CPP3</accession>
<reference evidence="1" key="1">
    <citation type="submission" date="2020-07" db="EMBL/GenBank/DDBJ databases">
        <title>Huge and variable diversity of episymbiotic CPR bacteria and DPANN archaea in groundwater ecosystems.</title>
        <authorList>
            <person name="He C.Y."/>
            <person name="Keren R."/>
            <person name="Whittaker M."/>
            <person name="Farag I.F."/>
            <person name="Doudna J."/>
            <person name="Cate J.H.D."/>
            <person name="Banfield J.F."/>
        </authorList>
    </citation>
    <scope>NUCLEOTIDE SEQUENCE</scope>
    <source>
        <strain evidence="1">NC_groundwater_672_Ag_B-0.1um_62_36</strain>
    </source>
</reference>
<gene>
    <name evidence="1" type="ORF">HYY20_09090</name>
</gene>
<dbReference type="Proteomes" id="UP000769766">
    <property type="component" value="Unassembled WGS sequence"/>
</dbReference>
<dbReference type="EMBL" id="JACPRF010000274">
    <property type="protein sequence ID" value="MBI2877022.1"/>
    <property type="molecule type" value="Genomic_DNA"/>
</dbReference>